<keyword evidence="4" id="KW-0677">Repeat</keyword>
<evidence type="ECO:0000256" key="2">
    <source>
        <dbReference type="ARBA" id="ARBA00022676"/>
    </source>
</evidence>
<evidence type="ECO:0000256" key="1">
    <source>
        <dbReference type="ARBA" id="ARBA00004922"/>
    </source>
</evidence>
<dbReference type="InterPro" id="IPR029489">
    <property type="entry name" value="OGT/SEC/SPY_C"/>
</dbReference>
<comment type="pathway">
    <text evidence="1">Protein modification; protein glycosylation.</text>
</comment>
<proteinExistence type="predicted"/>
<evidence type="ECO:0000256" key="5">
    <source>
        <dbReference type="ARBA" id="ARBA00022803"/>
    </source>
</evidence>
<evidence type="ECO:0000256" key="3">
    <source>
        <dbReference type="ARBA" id="ARBA00022679"/>
    </source>
</evidence>
<dbReference type="PANTHER" id="PTHR44835:SF1">
    <property type="entry name" value="PROTEIN O-GLCNAC TRANSFERASE"/>
    <property type="match status" value="1"/>
</dbReference>
<reference evidence="7 8" key="1">
    <citation type="submission" date="2019-12" db="EMBL/GenBank/DDBJ databases">
        <authorList>
            <person name="Huq M.A."/>
        </authorList>
    </citation>
    <scope>NUCLEOTIDE SEQUENCE [LARGE SCALE GENOMIC DNA]</scope>
    <source>
        <strain evidence="7 8">MAH-25</strain>
    </source>
</reference>
<evidence type="ECO:0000313" key="8">
    <source>
        <dbReference type="Proteomes" id="UP000469385"/>
    </source>
</evidence>
<keyword evidence="3" id="KW-0808">Transferase</keyword>
<dbReference type="Proteomes" id="UP000469385">
    <property type="component" value="Unassembled WGS sequence"/>
</dbReference>
<evidence type="ECO:0000256" key="4">
    <source>
        <dbReference type="ARBA" id="ARBA00022737"/>
    </source>
</evidence>
<dbReference type="RefSeq" id="WP_157400963.1">
    <property type="nucleotide sequence ID" value="NZ_WSEL01000011.1"/>
</dbReference>
<dbReference type="InterPro" id="IPR011990">
    <property type="entry name" value="TPR-like_helical_dom_sf"/>
</dbReference>
<feature type="domain" description="O-GlcNAc transferase C-terminal" evidence="6">
    <location>
        <begin position="379"/>
        <end position="537"/>
    </location>
</feature>
<sequence>MLLNVLRKLAGAGRAAETERVPDAGLLEYATDLMVNGDKRGAVRAYRDYLQTDPSNVRALNDVGACLADIGDLEGAAASFELAYSLDDTFIPAMVNHAKLLVDNNRGTEALGFLERAKICAPDFKHTENVYAGLLMRQGDIGRARQFQLKSWLSDFDNLRSANANLFWVGYDDVEEEVIAGEHRFWAESLKPIPGDDWQPPGPPEAGRRIRIGYWSPDFRNHSVRYFFRPLLEHQDRERFEIFLYHDFPGRDVQTERIEEAADHFHEVHELMDLDLRDLVRSHQLDILVDLAGHTSHNRMSLLQCRMASLQVNALGYPPTTGLPSVDYKLLDRHVLTADAARFYAERPLALPDSFWCFDPKEDAPVAPEPPLVVNGYVTFGAVGNVSKISERIAKAWTEILAGVPGSRLLLRSVNFADPIGLSSTRERLERWGLPMDRLDFRAPEGGAAFFNSYNDIDIILDTFPFNGGTTSCFAAYMGVPLVAIAGKSLISRMGLSMLTTLGFADLAVDDVPSYVAKSVALAHDTDRVRRFKHTAREGFRSTSLGNGALFARDFEAACLQALAEHQPARPPRENQLGVLPVTELIRRAYAVLAANQPEAAQRVLRHCVAHYPNAGPAHLLQAQIMVWAGMVDQAIAYVRGQLDAFSTPDQIPAWISLARMQLLRRDPAAARDCMARLEPLGVVDAFDQAQLRLYRTCAVVMDGTADIPVAGSRDGGAMHILVPCDSAERFEVIRRQVENTCVLPTGSTLTFTRCDESRRLGAYRRVLSGPVGAVVVLLQKNVEIHQPRFLVHLLEGLEAADCVGSSGAKRWVRLDWRAEAFDQKAGGFLAPSSEKEGLNDLHVLGLGSEPLVGGMAVLDGAVLAMRAGPGIAGGFDDNLLGCETLLEEAWTHALARGGKRLAVHRNLGVLLAGGIELDASNRSEARMECARQMLFSPFEQPRDDHTSLSTPIASTAEGVQVADAYFTPGG</sequence>
<comment type="caution">
    <text evidence="7">The sequence shown here is derived from an EMBL/GenBank/DDBJ whole genome shotgun (WGS) entry which is preliminary data.</text>
</comment>
<accession>A0A6N8J0U0</accession>
<keyword evidence="2" id="KW-0328">Glycosyltransferase</keyword>
<dbReference type="EMBL" id="WSEL01000011">
    <property type="protein sequence ID" value="MVQ32854.1"/>
    <property type="molecule type" value="Genomic_DNA"/>
</dbReference>
<feature type="domain" description="O-GlcNAc transferase C-terminal" evidence="6">
    <location>
        <begin position="206"/>
        <end position="359"/>
    </location>
</feature>
<dbReference type="InterPro" id="IPR051939">
    <property type="entry name" value="Glycosyltr_41/O-GlcNAc_trsf"/>
</dbReference>
<evidence type="ECO:0000313" key="7">
    <source>
        <dbReference type="EMBL" id="MVQ32854.1"/>
    </source>
</evidence>
<evidence type="ECO:0000259" key="6">
    <source>
        <dbReference type="Pfam" id="PF13844"/>
    </source>
</evidence>
<gene>
    <name evidence="7" type="ORF">GON04_25600</name>
</gene>
<dbReference type="Pfam" id="PF13844">
    <property type="entry name" value="Glyco_transf_41"/>
    <property type="match status" value="2"/>
</dbReference>
<keyword evidence="8" id="KW-1185">Reference proteome</keyword>
<dbReference type="GO" id="GO:0016757">
    <property type="term" value="F:glycosyltransferase activity"/>
    <property type="evidence" value="ECO:0007669"/>
    <property type="project" value="UniProtKB-KW"/>
</dbReference>
<protein>
    <recommendedName>
        <fullName evidence="6">O-GlcNAc transferase C-terminal domain-containing protein</fullName>
    </recommendedName>
</protein>
<dbReference type="PANTHER" id="PTHR44835">
    <property type="entry name" value="UDP-N-ACETYLGLUCOSAMINE--PEPTIDE N-ACETYLGLUCOSAMINYLTRANSFERASE SPINDLY-RELATED"/>
    <property type="match status" value="1"/>
</dbReference>
<organism evidence="7 8">
    <name type="scientific">Ramlibacter pinisoli</name>
    <dbReference type="NCBI Taxonomy" id="2682844"/>
    <lineage>
        <taxon>Bacteria</taxon>
        <taxon>Pseudomonadati</taxon>
        <taxon>Pseudomonadota</taxon>
        <taxon>Betaproteobacteria</taxon>
        <taxon>Burkholderiales</taxon>
        <taxon>Comamonadaceae</taxon>
        <taxon>Ramlibacter</taxon>
    </lineage>
</organism>
<dbReference type="SUPFAM" id="SSF48452">
    <property type="entry name" value="TPR-like"/>
    <property type="match status" value="2"/>
</dbReference>
<dbReference type="AlphaFoldDB" id="A0A6N8J0U0"/>
<name>A0A6N8J0U0_9BURK</name>
<dbReference type="Gene3D" id="1.25.40.10">
    <property type="entry name" value="Tetratricopeptide repeat domain"/>
    <property type="match status" value="2"/>
</dbReference>
<dbReference type="Gene3D" id="3.40.50.2000">
    <property type="entry name" value="Glycogen Phosphorylase B"/>
    <property type="match status" value="1"/>
</dbReference>
<dbReference type="Gene3D" id="3.40.50.11380">
    <property type="match status" value="1"/>
</dbReference>
<keyword evidence="5" id="KW-0802">TPR repeat</keyword>